<evidence type="ECO:0000313" key="3">
    <source>
        <dbReference type="Proteomes" id="UP001500936"/>
    </source>
</evidence>
<feature type="chain" id="PRO_5046649577" description="CarboxypepD_reg-like domain-containing protein" evidence="1">
    <location>
        <begin position="17"/>
        <end position="244"/>
    </location>
</feature>
<dbReference type="RefSeq" id="WP_345270169.1">
    <property type="nucleotide sequence ID" value="NZ_BAABHB010000011.1"/>
</dbReference>
<protein>
    <recommendedName>
        <fullName evidence="4">CarboxypepD_reg-like domain-containing protein</fullName>
    </recommendedName>
</protein>
<feature type="signal peptide" evidence="1">
    <location>
        <begin position="1"/>
        <end position="16"/>
    </location>
</feature>
<evidence type="ECO:0000313" key="2">
    <source>
        <dbReference type="EMBL" id="GAA4414498.1"/>
    </source>
</evidence>
<dbReference type="EMBL" id="BAABHB010000011">
    <property type="protein sequence ID" value="GAA4414498.1"/>
    <property type="molecule type" value="Genomic_DNA"/>
</dbReference>
<comment type="caution">
    <text evidence="2">The sequence shown here is derived from an EMBL/GenBank/DDBJ whole genome shotgun (WGS) entry which is preliminary data.</text>
</comment>
<organism evidence="2 3">
    <name type="scientific">Nibrella viscosa</name>
    <dbReference type="NCBI Taxonomy" id="1084524"/>
    <lineage>
        <taxon>Bacteria</taxon>
        <taxon>Pseudomonadati</taxon>
        <taxon>Bacteroidota</taxon>
        <taxon>Cytophagia</taxon>
        <taxon>Cytophagales</taxon>
        <taxon>Spirosomataceae</taxon>
        <taxon>Nibrella</taxon>
    </lineage>
</organism>
<name>A0ABP8KSJ5_9BACT</name>
<keyword evidence="1" id="KW-0732">Signal</keyword>
<evidence type="ECO:0000256" key="1">
    <source>
        <dbReference type="SAM" id="SignalP"/>
    </source>
</evidence>
<gene>
    <name evidence="2" type="ORF">GCM10023187_44070</name>
</gene>
<dbReference type="Proteomes" id="UP001500936">
    <property type="component" value="Unassembled WGS sequence"/>
</dbReference>
<evidence type="ECO:0008006" key="4">
    <source>
        <dbReference type="Google" id="ProtNLM"/>
    </source>
</evidence>
<proteinExistence type="predicted"/>
<accession>A0ABP8KSJ5</accession>
<reference evidence="3" key="1">
    <citation type="journal article" date="2019" name="Int. J. Syst. Evol. Microbiol.">
        <title>The Global Catalogue of Microorganisms (GCM) 10K type strain sequencing project: providing services to taxonomists for standard genome sequencing and annotation.</title>
        <authorList>
            <consortium name="The Broad Institute Genomics Platform"/>
            <consortium name="The Broad Institute Genome Sequencing Center for Infectious Disease"/>
            <person name="Wu L."/>
            <person name="Ma J."/>
        </authorList>
    </citation>
    <scope>NUCLEOTIDE SEQUENCE [LARGE SCALE GENOMIC DNA]</scope>
    <source>
        <strain evidence="3">JCM 17925</strain>
    </source>
</reference>
<keyword evidence="3" id="KW-1185">Reference proteome</keyword>
<dbReference type="InterPro" id="IPR008969">
    <property type="entry name" value="CarboxyPept-like_regulatory"/>
</dbReference>
<dbReference type="SUPFAM" id="SSF49464">
    <property type="entry name" value="Carboxypeptidase regulatory domain-like"/>
    <property type="match status" value="1"/>
</dbReference>
<sequence>MRLLIALLFLSCSLLAQTPGTTSGPSAPGTPAPKYILGKVLDQETGTPVENGSVINKRSQAVGRTNQTGAFYLQVKPGDSVIVTSPSHGRAGIKWDGVTPDPVIKMQRQYSGITLAEVTITAKREAEIRRELEILLREPEARRNLSADEIVGLAQSPVTLLYELFSRQAKANRKAAVISQEHRRHMLAGYRIGLIAGRATDLKGEDLERFIDYCNFSDEFVLFSSEYDLTFATLQRYKQYRSRG</sequence>